<name>A0A2M9G4X7_9PROT</name>
<dbReference type="Proteomes" id="UP000229498">
    <property type="component" value="Unassembled WGS sequence"/>
</dbReference>
<dbReference type="InterPro" id="IPR007361">
    <property type="entry name" value="DUF427"/>
</dbReference>
<sequence>MADTAPHRVSTEPCCKRIRVEFNGETVADTTGAIYLYEPPIPPVYYIPLEDIRAEFLHRSEHSTHCPFKGDAVYWDVVVGEKRAENAVWSYPEPISAVPELAGYGAFYWKKMDRWFEEDEQIFVHPRDPHVRVDILPSSRTVEVSLDGETLAKTNRAQFLFETGLPTRYYIPRDDVTAALTPSNRRTACPYKGEASYYHVDVGGVRYEDLVWSYESPVREAAPIRGLLCFFNEKVDIAVDGKTEARPETKFAK</sequence>
<dbReference type="EMBL" id="PHIG01000018">
    <property type="protein sequence ID" value="PJK30750.1"/>
    <property type="molecule type" value="Genomic_DNA"/>
</dbReference>
<evidence type="ECO:0000313" key="2">
    <source>
        <dbReference type="EMBL" id="PJK30750.1"/>
    </source>
</evidence>
<feature type="domain" description="DUF427" evidence="1">
    <location>
        <begin position="18"/>
        <end position="109"/>
    </location>
</feature>
<protein>
    <recommendedName>
        <fullName evidence="1">DUF427 domain-containing protein</fullName>
    </recommendedName>
</protein>
<comment type="caution">
    <text evidence="2">The sequence shown here is derived from an EMBL/GenBank/DDBJ whole genome shotgun (WGS) entry which is preliminary data.</text>
</comment>
<dbReference type="PANTHER" id="PTHR34310">
    <property type="entry name" value="DUF427 DOMAIN PROTEIN (AFU_ORTHOLOGUE AFUA_3G02220)"/>
    <property type="match status" value="1"/>
</dbReference>
<organism evidence="2 3">
    <name type="scientific">Minwuia thermotolerans</name>
    <dbReference type="NCBI Taxonomy" id="2056226"/>
    <lineage>
        <taxon>Bacteria</taxon>
        <taxon>Pseudomonadati</taxon>
        <taxon>Pseudomonadota</taxon>
        <taxon>Alphaproteobacteria</taxon>
        <taxon>Minwuiales</taxon>
        <taxon>Minwuiaceae</taxon>
        <taxon>Minwuia</taxon>
    </lineage>
</organism>
<dbReference type="OrthoDB" id="9815163at2"/>
<dbReference type="PANTHER" id="PTHR34310:SF9">
    <property type="entry name" value="BLR5716 PROTEIN"/>
    <property type="match status" value="1"/>
</dbReference>
<keyword evidence="3" id="KW-1185">Reference proteome</keyword>
<dbReference type="Pfam" id="PF04248">
    <property type="entry name" value="NTP_transf_9"/>
    <property type="match status" value="2"/>
</dbReference>
<feature type="domain" description="DUF427" evidence="1">
    <location>
        <begin position="142"/>
        <end position="233"/>
    </location>
</feature>
<dbReference type="AlphaFoldDB" id="A0A2M9G4X7"/>
<accession>A0A2M9G4X7</accession>
<dbReference type="RefSeq" id="WP_109794222.1">
    <property type="nucleotide sequence ID" value="NZ_PHIG01000018.1"/>
</dbReference>
<reference evidence="2 3" key="1">
    <citation type="submission" date="2017-11" db="EMBL/GenBank/DDBJ databases">
        <title>Draft genome sequence of Rhizobiales bacterium SY3-13.</title>
        <authorList>
            <person name="Sun C."/>
        </authorList>
    </citation>
    <scope>NUCLEOTIDE SEQUENCE [LARGE SCALE GENOMIC DNA]</scope>
    <source>
        <strain evidence="2 3">SY3-13</strain>
    </source>
</reference>
<dbReference type="Gene3D" id="2.170.150.40">
    <property type="entry name" value="Domain of unknown function (DUF427)"/>
    <property type="match status" value="2"/>
</dbReference>
<evidence type="ECO:0000259" key="1">
    <source>
        <dbReference type="Pfam" id="PF04248"/>
    </source>
</evidence>
<gene>
    <name evidence="2" type="ORF">CVT23_05110</name>
</gene>
<proteinExistence type="predicted"/>
<dbReference type="InterPro" id="IPR038694">
    <property type="entry name" value="DUF427_sf"/>
</dbReference>
<evidence type="ECO:0000313" key="3">
    <source>
        <dbReference type="Proteomes" id="UP000229498"/>
    </source>
</evidence>